<dbReference type="OrthoDB" id="341391at2"/>
<dbReference type="Proteomes" id="UP000297649">
    <property type="component" value="Unassembled WGS sequence"/>
</dbReference>
<feature type="transmembrane region" description="Helical" evidence="2">
    <location>
        <begin position="21"/>
        <end position="40"/>
    </location>
</feature>
<keyword evidence="4" id="KW-1185">Reference proteome</keyword>
<evidence type="ECO:0000313" key="4">
    <source>
        <dbReference type="Proteomes" id="UP000297649"/>
    </source>
</evidence>
<sequence length="336" mass="36920">MFRANDSLNRSIFSEKINLMKAIFNISVFYLCLIISITFVSCAKEENKSDKPDTIGLLGLPDEKETSISSEGNNPGGVLPPIPPVVGQSAPPGQPLNAPILNQPQSKVENAPVSEDPSGFHGNILIDHISFQLPVHNQTTITAYIGKRNMKLEQDGTVVNATNFKTLTPLNPNGGAFWFNFKFPSDQKQKLILVARNEFGASSKEIDFSHNRNCIGAPLVPITIGDCDQHCFEITNIAGNLEFRSKLKHGEITYIEFDFTGPSPKTGGHLLVPNFFSYLWDDPAFPPLQPGITSVVTGLNQEGKDSVCVLLQSNINMEDGNGNFNTEFFHSLIRLE</sequence>
<comment type="caution">
    <text evidence="3">The sequence shown here is derived from an EMBL/GenBank/DDBJ whole genome shotgun (WGS) entry which is preliminary data.</text>
</comment>
<dbReference type="EMBL" id="RQHU01000005">
    <property type="protein sequence ID" value="TGN16369.1"/>
    <property type="molecule type" value="Genomic_DNA"/>
</dbReference>
<dbReference type="RefSeq" id="WP_135745980.1">
    <property type="nucleotide sequence ID" value="NZ_RQHT01000014.1"/>
</dbReference>
<name>A0A6H3NU67_9LEPT</name>
<keyword evidence="2" id="KW-1133">Transmembrane helix</keyword>
<organism evidence="3 4">
    <name type="scientific">Leptospira bandrabouensis</name>
    <dbReference type="NCBI Taxonomy" id="2484903"/>
    <lineage>
        <taxon>Bacteria</taxon>
        <taxon>Pseudomonadati</taxon>
        <taxon>Spirochaetota</taxon>
        <taxon>Spirochaetia</taxon>
        <taxon>Leptospirales</taxon>
        <taxon>Leptospiraceae</taxon>
        <taxon>Leptospira</taxon>
    </lineage>
</organism>
<dbReference type="AlphaFoldDB" id="A0A6H3NU67"/>
<reference evidence="3" key="1">
    <citation type="journal article" date="2019" name="PLoS Negl. Trop. Dis.">
        <title>Revisiting the worldwide diversity of Leptospira species in the environment.</title>
        <authorList>
            <person name="Vincent A.T."/>
            <person name="Schiettekatte O."/>
            <person name="Bourhy P."/>
            <person name="Veyrier F.J."/>
            <person name="Picardeau M."/>
        </authorList>
    </citation>
    <scope>NUCLEOTIDE SEQUENCE [LARGE SCALE GENOMIC DNA]</scope>
    <source>
        <strain evidence="3">201601109</strain>
    </source>
</reference>
<keyword evidence="2" id="KW-0812">Transmembrane</keyword>
<accession>A0A6H3NU67</accession>
<evidence type="ECO:0000313" key="3">
    <source>
        <dbReference type="EMBL" id="TGN16369.1"/>
    </source>
</evidence>
<proteinExistence type="predicted"/>
<feature type="region of interest" description="Disordered" evidence="1">
    <location>
        <begin position="47"/>
        <end position="100"/>
    </location>
</feature>
<protein>
    <submittedName>
        <fullName evidence="3">Uncharacterized protein</fullName>
    </submittedName>
</protein>
<gene>
    <name evidence="3" type="ORF">EHR08_08955</name>
</gene>
<keyword evidence="2" id="KW-0472">Membrane</keyword>
<evidence type="ECO:0000256" key="2">
    <source>
        <dbReference type="SAM" id="Phobius"/>
    </source>
</evidence>
<evidence type="ECO:0000256" key="1">
    <source>
        <dbReference type="SAM" id="MobiDB-lite"/>
    </source>
</evidence>